<feature type="transmembrane region" description="Helical" evidence="7">
    <location>
        <begin position="234"/>
        <end position="258"/>
    </location>
</feature>
<comment type="similarity">
    <text evidence="7">Belongs to the binding-protein-dependent transport system permease family.</text>
</comment>
<evidence type="ECO:0000256" key="4">
    <source>
        <dbReference type="ARBA" id="ARBA00022692"/>
    </source>
</evidence>
<reference evidence="9 10" key="1">
    <citation type="submission" date="2018-06" db="EMBL/GenBank/DDBJ databases">
        <title>Sphaerisporangium craniellae sp. nov., isolated from a marine sponge in the South China Sea.</title>
        <authorList>
            <person name="Li L."/>
        </authorList>
    </citation>
    <scope>NUCLEOTIDE SEQUENCE [LARGE SCALE GENOMIC DNA]</scope>
    <source>
        <strain evidence="9 10">LHW63015</strain>
    </source>
</reference>
<evidence type="ECO:0000313" key="10">
    <source>
        <dbReference type="Proteomes" id="UP000253303"/>
    </source>
</evidence>
<dbReference type="GO" id="GO:0005886">
    <property type="term" value="C:plasma membrane"/>
    <property type="evidence" value="ECO:0007669"/>
    <property type="project" value="UniProtKB-SubCell"/>
</dbReference>
<evidence type="ECO:0000256" key="3">
    <source>
        <dbReference type="ARBA" id="ARBA00022475"/>
    </source>
</evidence>
<feature type="transmembrane region" description="Helical" evidence="7">
    <location>
        <begin position="191"/>
        <end position="214"/>
    </location>
</feature>
<dbReference type="InterPro" id="IPR000515">
    <property type="entry name" value="MetI-like"/>
</dbReference>
<dbReference type="InterPro" id="IPR050366">
    <property type="entry name" value="BP-dependent_transpt_permease"/>
</dbReference>
<keyword evidence="2 7" id="KW-0813">Transport</keyword>
<dbReference type="PANTHER" id="PTHR43386">
    <property type="entry name" value="OLIGOPEPTIDE TRANSPORT SYSTEM PERMEASE PROTEIN APPC"/>
    <property type="match status" value="1"/>
</dbReference>
<dbReference type="InterPro" id="IPR035906">
    <property type="entry name" value="MetI-like_sf"/>
</dbReference>
<keyword evidence="5 7" id="KW-1133">Transmembrane helix</keyword>
<dbReference type="SUPFAM" id="SSF161098">
    <property type="entry name" value="MetI-like"/>
    <property type="match status" value="1"/>
</dbReference>
<comment type="caution">
    <text evidence="9">The sequence shown here is derived from an EMBL/GenBank/DDBJ whole genome shotgun (WGS) entry which is preliminary data.</text>
</comment>
<protein>
    <submittedName>
        <fullName evidence="9">ABC transporter permease</fullName>
    </submittedName>
</protein>
<comment type="subcellular location">
    <subcellularLocation>
        <location evidence="1 7">Cell membrane</location>
        <topology evidence="1 7">Multi-pass membrane protein</topology>
    </subcellularLocation>
</comment>
<dbReference type="PANTHER" id="PTHR43386:SF1">
    <property type="entry name" value="D,D-DIPEPTIDE TRANSPORT SYSTEM PERMEASE PROTEIN DDPC-RELATED"/>
    <property type="match status" value="1"/>
</dbReference>
<feature type="transmembrane region" description="Helical" evidence="7">
    <location>
        <begin position="115"/>
        <end position="139"/>
    </location>
</feature>
<proteinExistence type="inferred from homology"/>
<dbReference type="Pfam" id="PF00528">
    <property type="entry name" value="BPD_transp_1"/>
    <property type="match status" value="1"/>
</dbReference>
<keyword evidence="10" id="KW-1185">Reference proteome</keyword>
<dbReference type="EMBL" id="QMEY01000005">
    <property type="protein sequence ID" value="RBQ19396.1"/>
    <property type="molecule type" value="Genomic_DNA"/>
</dbReference>
<evidence type="ECO:0000259" key="8">
    <source>
        <dbReference type="PROSITE" id="PS50928"/>
    </source>
</evidence>
<organism evidence="9 10">
    <name type="scientific">Spongiactinospora rosea</name>
    <dbReference type="NCBI Taxonomy" id="2248750"/>
    <lineage>
        <taxon>Bacteria</taxon>
        <taxon>Bacillati</taxon>
        <taxon>Actinomycetota</taxon>
        <taxon>Actinomycetes</taxon>
        <taxon>Streptosporangiales</taxon>
        <taxon>Streptosporangiaceae</taxon>
        <taxon>Spongiactinospora</taxon>
    </lineage>
</organism>
<dbReference type="GO" id="GO:0055085">
    <property type="term" value="P:transmembrane transport"/>
    <property type="evidence" value="ECO:0007669"/>
    <property type="project" value="InterPro"/>
</dbReference>
<evidence type="ECO:0000256" key="6">
    <source>
        <dbReference type="ARBA" id="ARBA00023136"/>
    </source>
</evidence>
<feature type="domain" description="ABC transmembrane type-1" evidence="8">
    <location>
        <begin position="69"/>
        <end position="254"/>
    </location>
</feature>
<keyword evidence="6 7" id="KW-0472">Membrane</keyword>
<evidence type="ECO:0000256" key="7">
    <source>
        <dbReference type="RuleBase" id="RU363032"/>
    </source>
</evidence>
<name>A0A366LZK3_9ACTN</name>
<keyword evidence="4 7" id="KW-0812">Transmembrane</keyword>
<dbReference type="Proteomes" id="UP000253303">
    <property type="component" value="Unassembled WGS sequence"/>
</dbReference>
<evidence type="ECO:0000256" key="5">
    <source>
        <dbReference type="ARBA" id="ARBA00022989"/>
    </source>
</evidence>
<evidence type="ECO:0000256" key="1">
    <source>
        <dbReference type="ARBA" id="ARBA00004651"/>
    </source>
</evidence>
<dbReference type="PROSITE" id="PS50928">
    <property type="entry name" value="ABC_TM1"/>
    <property type="match status" value="1"/>
</dbReference>
<dbReference type="AlphaFoldDB" id="A0A366LZK3"/>
<dbReference type="Gene3D" id="1.10.3720.10">
    <property type="entry name" value="MetI-like"/>
    <property type="match status" value="1"/>
</dbReference>
<sequence length="263" mass="27129">MKASVVAAALCTAAFVAVAIAGRWFAPLSVENGDLMRSALGPGGAHLLGTDELGRDVFSRILAGGREAIAGPVVAAIAATLLGTVFGLVCGFLGGWADNLVMRFVDFAYSLPSGLIAIVVVGVLGGGYPVAVMTLIVLAVPGDVRIVRAAVLAQRHQPYLEAARVLGLSRVRIAVVHVLPNISPTVVANGLLTFGYSLVSLSALSFLGLGSPAGSPDWGRMISENRTLLDVNPWASVVPALLLVLVAASVTILGDWLLDRRTS</sequence>
<gene>
    <name evidence="9" type="ORF">DP939_15885</name>
</gene>
<evidence type="ECO:0000256" key="2">
    <source>
        <dbReference type="ARBA" id="ARBA00022448"/>
    </source>
</evidence>
<feature type="transmembrane region" description="Helical" evidence="7">
    <location>
        <begin position="69"/>
        <end position="94"/>
    </location>
</feature>
<accession>A0A366LZK3</accession>
<evidence type="ECO:0000313" key="9">
    <source>
        <dbReference type="EMBL" id="RBQ19396.1"/>
    </source>
</evidence>
<dbReference type="CDD" id="cd06261">
    <property type="entry name" value="TM_PBP2"/>
    <property type="match status" value="1"/>
</dbReference>
<dbReference type="OrthoDB" id="6637947at2"/>
<keyword evidence="3" id="KW-1003">Cell membrane</keyword>